<name>A0AAE7V5B3_9CAUD</name>
<dbReference type="KEGG" id="vg:75687849"/>
<sequence length="174" mass="20023">MTRSITTNIKPNILITKRDKLTAEITRSWRIIATENVVKKGFTRNYDLRALLTHIRAMYEELVILKLRIQCANMGMKFKDLPKDANIINIYKLSALNEFYVKLGEMAKEHTINPVLKAKKGKRNLGITEELTRTYFRNMQNGCLLTLNSLRKAIADFNDNTDLSDDSAPLYLVV</sequence>
<dbReference type="RefSeq" id="YP_010510333.1">
    <property type="nucleotide sequence ID" value="NC_067218.1"/>
</dbReference>
<proteinExistence type="predicted"/>
<dbReference type="GeneID" id="75687849"/>
<evidence type="ECO:0000313" key="1">
    <source>
        <dbReference type="EMBL" id="QWM91393.1"/>
    </source>
</evidence>
<keyword evidence="2" id="KW-1185">Reference proteome</keyword>
<organism evidence="1 2">
    <name type="scientific">uncultured phage cr23_1</name>
    <dbReference type="NCBI Taxonomy" id="2986419"/>
    <lineage>
        <taxon>Viruses</taxon>
        <taxon>Duplodnaviria</taxon>
        <taxon>Heunggongvirae</taxon>
        <taxon>Uroviricota</taxon>
        <taxon>Caudoviricetes</taxon>
        <taxon>Crassvirales</taxon>
        <taxon>Suoliviridae</taxon>
        <taxon>Uncouvirinae</taxon>
        <taxon>Aurodevirus</taxon>
        <taxon>Aurodevirus hiberniae</taxon>
    </lineage>
</organism>
<protein>
    <submittedName>
        <fullName evidence="1">Uncharacterized protein</fullName>
    </submittedName>
</protein>
<accession>A0AAE7V5B3</accession>
<reference evidence="1 2" key="1">
    <citation type="submission" date="2021-04" db="EMBL/GenBank/DDBJ databases">
        <authorList>
            <person name="Shkoporov A.N."/>
            <person name="Stockdale S.R."/>
            <person name="Guerin E."/>
            <person name="Ross R.P."/>
            <person name="Hill C."/>
        </authorList>
    </citation>
    <scope>NUCLEOTIDE SEQUENCE [LARGE SCALE GENOMIC DNA]</scope>
    <source>
        <strain evidence="2">cr23_1</strain>
    </source>
</reference>
<dbReference type="EMBL" id="MZ130500">
    <property type="protein sequence ID" value="QWM91393.1"/>
    <property type="molecule type" value="Genomic_DNA"/>
</dbReference>
<gene>
    <name evidence="1" type="primary">gp_78065</name>
</gene>
<evidence type="ECO:0000313" key="2">
    <source>
        <dbReference type="Proteomes" id="UP000828083"/>
    </source>
</evidence>
<dbReference type="Proteomes" id="UP000828083">
    <property type="component" value="Segment"/>
</dbReference>